<dbReference type="OrthoDB" id="2929525at2759"/>
<feature type="transmembrane region" description="Helical" evidence="1">
    <location>
        <begin position="59"/>
        <end position="83"/>
    </location>
</feature>
<accession>A0A4S4M218</accession>
<feature type="transmembrane region" description="Helical" evidence="1">
    <location>
        <begin position="7"/>
        <end position="30"/>
    </location>
</feature>
<organism evidence="3 4">
    <name type="scientific">Bondarzewia mesenterica</name>
    <dbReference type="NCBI Taxonomy" id="1095465"/>
    <lineage>
        <taxon>Eukaryota</taxon>
        <taxon>Fungi</taxon>
        <taxon>Dikarya</taxon>
        <taxon>Basidiomycota</taxon>
        <taxon>Agaricomycotina</taxon>
        <taxon>Agaricomycetes</taxon>
        <taxon>Russulales</taxon>
        <taxon>Bondarzewiaceae</taxon>
        <taxon>Bondarzewia</taxon>
    </lineage>
</organism>
<keyword evidence="1" id="KW-0472">Membrane</keyword>
<evidence type="ECO:0000256" key="1">
    <source>
        <dbReference type="SAM" id="Phobius"/>
    </source>
</evidence>
<protein>
    <recommendedName>
        <fullName evidence="2">DUF6534 domain-containing protein</fullName>
    </recommendedName>
</protein>
<name>A0A4S4M218_9AGAM</name>
<dbReference type="AlphaFoldDB" id="A0A4S4M218"/>
<comment type="caution">
    <text evidence="3">The sequence shown here is derived from an EMBL/GenBank/DDBJ whole genome shotgun (WGS) entry which is preliminary data.</text>
</comment>
<keyword evidence="1" id="KW-1133">Transmembrane helix</keyword>
<dbReference type="Proteomes" id="UP000310158">
    <property type="component" value="Unassembled WGS sequence"/>
</dbReference>
<evidence type="ECO:0000259" key="2">
    <source>
        <dbReference type="Pfam" id="PF20152"/>
    </source>
</evidence>
<dbReference type="EMBL" id="SGPL01000077">
    <property type="protein sequence ID" value="THH18388.1"/>
    <property type="molecule type" value="Genomic_DNA"/>
</dbReference>
<feature type="domain" description="DUF6534" evidence="2">
    <location>
        <begin position="69"/>
        <end position="164"/>
    </location>
</feature>
<keyword evidence="1" id="KW-0812">Transmembrane</keyword>
<dbReference type="Pfam" id="PF20152">
    <property type="entry name" value="DUF6534"/>
    <property type="match status" value="1"/>
</dbReference>
<evidence type="ECO:0000313" key="4">
    <source>
        <dbReference type="Proteomes" id="UP000310158"/>
    </source>
</evidence>
<gene>
    <name evidence="3" type="ORF">EW146_g2585</name>
</gene>
<reference evidence="3 4" key="1">
    <citation type="submission" date="2019-02" db="EMBL/GenBank/DDBJ databases">
        <title>Genome sequencing of the rare red list fungi Bondarzewia mesenterica.</title>
        <authorList>
            <person name="Buettner E."/>
            <person name="Kellner H."/>
        </authorList>
    </citation>
    <scope>NUCLEOTIDE SEQUENCE [LARGE SCALE GENOMIC DNA]</scope>
    <source>
        <strain evidence="3 4">DSM 108281</strain>
    </source>
</reference>
<sequence length="224" mass="25087">MAALDSTLGAIEIGILLSSCLYGAMAVQAYNYYQANFKNDGIISYRVVELSKFDSKFRWLIILTITVGTVVDIMNTAGLCFCLTSKKKDVARRSRQLTETLMLWSLETGFITRYEPKFRRSTSELNGTMQYVQCDHVDLSVWMCFLVFSAKLYSNSLLASLNGRLTLRHAMATTHITMSTLGTFEARRATRNEVHIDIAPQSVPSMIGGDASMKDMAFDTDIPQ</sequence>
<proteinExistence type="predicted"/>
<keyword evidence="4" id="KW-1185">Reference proteome</keyword>
<evidence type="ECO:0000313" key="3">
    <source>
        <dbReference type="EMBL" id="THH18388.1"/>
    </source>
</evidence>
<dbReference type="InterPro" id="IPR045339">
    <property type="entry name" value="DUF6534"/>
</dbReference>